<dbReference type="InterPro" id="IPR005311">
    <property type="entry name" value="PBP_dimer"/>
</dbReference>
<dbReference type="InterPro" id="IPR036138">
    <property type="entry name" value="PBP_dimer_sf"/>
</dbReference>
<evidence type="ECO:0000256" key="2">
    <source>
        <dbReference type="ARBA" id="ARBA00007171"/>
    </source>
</evidence>
<dbReference type="PANTHER" id="PTHR30627">
    <property type="entry name" value="PEPTIDOGLYCAN D,D-TRANSPEPTIDASE"/>
    <property type="match status" value="1"/>
</dbReference>
<dbReference type="GO" id="GO:0008658">
    <property type="term" value="F:penicillin binding"/>
    <property type="evidence" value="ECO:0007669"/>
    <property type="project" value="InterPro"/>
</dbReference>
<dbReference type="InterPro" id="IPR050515">
    <property type="entry name" value="Beta-lactam/transpept"/>
</dbReference>
<dbReference type="Pfam" id="PF00905">
    <property type="entry name" value="Transpeptidase"/>
    <property type="match status" value="1"/>
</dbReference>
<organism evidence="7 8">
    <name type="scientific">Sporosarcina newyorkensis</name>
    <dbReference type="NCBI Taxonomy" id="759851"/>
    <lineage>
        <taxon>Bacteria</taxon>
        <taxon>Bacillati</taxon>
        <taxon>Bacillota</taxon>
        <taxon>Bacilli</taxon>
        <taxon>Bacillales</taxon>
        <taxon>Caryophanaceae</taxon>
        <taxon>Sporosarcina</taxon>
    </lineage>
</organism>
<dbReference type="InterPro" id="IPR012338">
    <property type="entry name" value="Beta-lactam/transpept-like"/>
</dbReference>
<dbReference type="Gene3D" id="3.90.1310.10">
    <property type="entry name" value="Penicillin-binding protein 2a (Domain 2)"/>
    <property type="match status" value="1"/>
</dbReference>
<accession>A0A1T4YF87</accession>
<dbReference type="Proteomes" id="UP000190042">
    <property type="component" value="Unassembled WGS sequence"/>
</dbReference>
<dbReference type="Pfam" id="PF03717">
    <property type="entry name" value="PBP_dimer"/>
    <property type="match status" value="1"/>
</dbReference>
<dbReference type="SUPFAM" id="SSF56519">
    <property type="entry name" value="Penicillin binding protein dimerisation domain"/>
    <property type="match status" value="1"/>
</dbReference>
<comment type="similarity">
    <text evidence="2">Belongs to the transpeptidase family.</text>
</comment>
<feature type="domain" description="Penicillin-binding protein dimerisation" evidence="6">
    <location>
        <begin position="71"/>
        <end position="214"/>
    </location>
</feature>
<dbReference type="GO" id="GO:0005886">
    <property type="term" value="C:plasma membrane"/>
    <property type="evidence" value="ECO:0007669"/>
    <property type="project" value="TreeGrafter"/>
</dbReference>
<evidence type="ECO:0000256" key="3">
    <source>
        <dbReference type="ARBA" id="ARBA00023136"/>
    </source>
</evidence>
<dbReference type="SUPFAM" id="SSF54184">
    <property type="entry name" value="Penicillin-binding protein 2x (pbp-2x), c-terminal domain"/>
    <property type="match status" value="1"/>
</dbReference>
<evidence type="ECO:0000256" key="1">
    <source>
        <dbReference type="ARBA" id="ARBA00004370"/>
    </source>
</evidence>
<dbReference type="PANTHER" id="PTHR30627:SF1">
    <property type="entry name" value="PEPTIDOGLYCAN D,D-TRANSPEPTIDASE FTSI"/>
    <property type="match status" value="1"/>
</dbReference>
<keyword evidence="8" id="KW-1185">Reference proteome</keyword>
<dbReference type="Gene3D" id="3.30.450.330">
    <property type="match status" value="1"/>
</dbReference>
<gene>
    <name evidence="7" type="ORF">SAMN04244570_2487</name>
</gene>
<evidence type="ECO:0000256" key="4">
    <source>
        <dbReference type="SAM" id="Phobius"/>
    </source>
</evidence>
<evidence type="ECO:0000259" key="5">
    <source>
        <dbReference type="Pfam" id="PF00905"/>
    </source>
</evidence>
<evidence type="ECO:0000259" key="6">
    <source>
        <dbReference type="Pfam" id="PF03717"/>
    </source>
</evidence>
<dbReference type="Gene3D" id="3.40.710.10">
    <property type="entry name" value="DD-peptidase/beta-lactamase superfamily"/>
    <property type="match status" value="1"/>
</dbReference>
<evidence type="ECO:0000313" key="7">
    <source>
        <dbReference type="EMBL" id="SKB00429.1"/>
    </source>
</evidence>
<dbReference type="AlphaFoldDB" id="A0A1T4YF87"/>
<dbReference type="GO" id="GO:0071555">
    <property type="term" value="P:cell wall organization"/>
    <property type="evidence" value="ECO:0007669"/>
    <property type="project" value="TreeGrafter"/>
</dbReference>
<name>A0A1T4YF87_9BACL</name>
<keyword evidence="3 4" id="KW-0472">Membrane</keyword>
<protein>
    <submittedName>
        <fullName evidence="7">Stage V sporulation protein D (Sporulation-specific penicillin-binding protein)</fullName>
    </submittedName>
</protein>
<comment type="subcellular location">
    <subcellularLocation>
        <location evidence="1">Membrane</location>
    </subcellularLocation>
</comment>
<feature type="domain" description="Penicillin-binding protein transpeptidase" evidence="5">
    <location>
        <begin position="261"/>
        <end position="570"/>
    </location>
</feature>
<reference evidence="8" key="1">
    <citation type="submission" date="2017-02" db="EMBL/GenBank/DDBJ databases">
        <authorList>
            <person name="Varghese N."/>
            <person name="Submissions S."/>
        </authorList>
    </citation>
    <scope>NUCLEOTIDE SEQUENCE [LARGE SCALE GENOMIC DNA]</scope>
    <source>
        <strain evidence="8">DSM 23966</strain>
    </source>
</reference>
<keyword evidence="4" id="KW-1133">Transmembrane helix</keyword>
<sequence>MTYLSRKTKGSESLRSFIDMQSKKRLRAAFIIFFISMLLVVGKLFHVQIIKHEWLKERAKENWDREIPFGAMRGDIMDRNGDLLVGNKLAPTLYFMPSQNPDISSSIPDIAKILDLPPEVLEEKMKKKEYMVKLAPEAKNIAKQQADEITKLQVQGLYVGVDFVRHYPYDDLLARLIGFTGYDSKGLAGIEYAYDEILSGVGDKIRLFTDAKGIPLPHVEDGFEHGKEGSSLELTIDLKMQQIVERELIQAMEKYEATQALAIIMNPKTGELLSLASVPGYDPKNYQSTDSTIYNRNLPVWMTYEPGSTFKIVTLAASLEEKVIDLENESFYDPGYTMVANARLRCWKREGHKDQTFLEVVENSCNPGFITMGQRLGSEKLDRYIRSFGFGETTDSGIAGEAKGILFSKEKFGPVEQATTSFGQGISVTPIQQVQAVAAAINGGNLFKPYIVKEIKDSEGKTLKKFEPELKRKVISEETSAQVRHALESVVANGSGRNAFADGLRIGGKTGTAQKVVDGRYKDGDYIVSFIGFAPADDPELLVYVAVDSPKNSVQFGGVIAAPIVGRIIEEVAPIAKIERRKDQLEKEYRWGDAVTFRAPDLLGMSEKELLAQQYTFKMEWHGKGKKVIRQLPAPNTLMTVEDTIHLYTE</sequence>
<evidence type="ECO:0000313" key="8">
    <source>
        <dbReference type="Proteomes" id="UP000190042"/>
    </source>
</evidence>
<keyword evidence="4" id="KW-0812">Transmembrane</keyword>
<dbReference type="InterPro" id="IPR001460">
    <property type="entry name" value="PCN-bd_Tpept"/>
</dbReference>
<feature type="transmembrane region" description="Helical" evidence="4">
    <location>
        <begin position="26"/>
        <end position="45"/>
    </location>
</feature>
<dbReference type="SUPFAM" id="SSF56601">
    <property type="entry name" value="beta-lactamase/transpeptidase-like"/>
    <property type="match status" value="1"/>
</dbReference>
<dbReference type="EMBL" id="FUYJ01000004">
    <property type="protein sequence ID" value="SKB00429.1"/>
    <property type="molecule type" value="Genomic_DNA"/>
</dbReference>
<proteinExistence type="inferred from homology"/>